<comment type="caution">
    <text evidence="3">The sequence shown here is derived from an EMBL/GenBank/DDBJ whole genome shotgun (WGS) entry which is preliminary data.</text>
</comment>
<dbReference type="Proteomes" id="UP000649799">
    <property type="component" value="Unassembled WGS sequence"/>
</dbReference>
<sequence length="388" mass="43062">MRNLEVKIISISLLFLIAACGSGSDKNQSEENQQKEANDITGNYSLPPKAEVGEGALVHAELIYPLDNRPTPQVHASTLVETSSGIVAAFFSGTHERNPDVGIRVSHLKDGKWTWPEEVANGVQNDTLRYPCWNPVLFQPREGPLMLFYKVGPNPREWWGMLITSEDEGKTWSAPQKLGEDPAIGALLGPVKNKPVQLEDGTIISPSSIEIEQDGDTFWKVHFEISKDNGKTWQVVGPINDGVEFDAIQPSILMHDNGDLQVLCRTRQDVIAESWSSDQGQSWSELRATSLPNPNSGTDALTLQDGRHLLVYNHSTKEGEEPKGRNILNLAISADGKDWEPFMTLENEPNNAGYSYPAIIQSKDGMVHISYTYDRETVKYVVVDPEKI</sequence>
<feature type="region of interest" description="Disordered" evidence="1">
    <location>
        <begin position="23"/>
        <end position="45"/>
    </location>
</feature>
<gene>
    <name evidence="3" type="ORF">G9Q97_03635</name>
</gene>
<evidence type="ECO:0000259" key="2">
    <source>
        <dbReference type="Pfam" id="PF13088"/>
    </source>
</evidence>
<organism evidence="3 4">
    <name type="scientific">Cyclobacterium plantarum</name>
    <dbReference type="NCBI Taxonomy" id="2716263"/>
    <lineage>
        <taxon>Bacteria</taxon>
        <taxon>Pseudomonadati</taxon>
        <taxon>Bacteroidota</taxon>
        <taxon>Cytophagia</taxon>
        <taxon>Cytophagales</taxon>
        <taxon>Cyclobacteriaceae</taxon>
        <taxon>Cyclobacterium</taxon>
    </lineage>
</organism>
<dbReference type="SUPFAM" id="SSF50939">
    <property type="entry name" value="Sialidases"/>
    <property type="match status" value="1"/>
</dbReference>
<dbReference type="PROSITE" id="PS51257">
    <property type="entry name" value="PROKAR_LIPOPROTEIN"/>
    <property type="match status" value="1"/>
</dbReference>
<keyword evidence="4" id="KW-1185">Reference proteome</keyword>
<dbReference type="PANTHER" id="PTHR43752">
    <property type="entry name" value="BNR/ASP-BOX REPEAT FAMILY PROTEIN"/>
    <property type="match status" value="1"/>
</dbReference>
<accession>A0ABX0H276</accession>
<proteinExistence type="predicted"/>
<dbReference type="Gene3D" id="2.120.10.10">
    <property type="match status" value="1"/>
</dbReference>
<dbReference type="EMBL" id="JAANYN010000001">
    <property type="protein sequence ID" value="NHE55903.1"/>
    <property type="molecule type" value="Genomic_DNA"/>
</dbReference>
<evidence type="ECO:0000313" key="4">
    <source>
        <dbReference type="Proteomes" id="UP000649799"/>
    </source>
</evidence>
<dbReference type="Pfam" id="PF13088">
    <property type="entry name" value="BNR_2"/>
    <property type="match status" value="1"/>
</dbReference>
<dbReference type="PANTHER" id="PTHR43752:SF2">
    <property type="entry name" value="BNR_ASP-BOX REPEAT FAMILY PROTEIN"/>
    <property type="match status" value="1"/>
</dbReference>
<dbReference type="InterPro" id="IPR036278">
    <property type="entry name" value="Sialidase_sf"/>
</dbReference>
<name>A0ABX0H276_9BACT</name>
<reference evidence="3 4" key="1">
    <citation type="submission" date="2020-03" db="EMBL/GenBank/DDBJ databases">
        <title>Cyclobacterium plantarum sp. nov., a marine bacterium isolated from a coastal-marine wetland.</title>
        <authorList>
            <person name="Sanchez-Porro C."/>
            <person name="Ventosa A."/>
            <person name="Amoozegar M."/>
        </authorList>
    </citation>
    <scope>NUCLEOTIDE SEQUENCE [LARGE SCALE GENOMIC DNA]</scope>
    <source>
        <strain evidence="3 4">GBPx2</strain>
    </source>
</reference>
<feature type="compositionally biased region" description="Basic and acidic residues" evidence="1">
    <location>
        <begin position="27"/>
        <end position="38"/>
    </location>
</feature>
<evidence type="ECO:0000313" key="3">
    <source>
        <dbReference type="EMBL" id="NHE55903.1"/>
    </source>
</evidence>
<dbReference type="CDD" id="cd15482">
    <property type="entry name" value="Sialidase_non-viral"/>
    <property type="match status" value="1"/>
</dbReference>
<evidence type="ECO:0000256" key="1">
    <source>
        <dbReference type="SAM" id="MobiDB-lite"/>
    </source>
</evidence>
<feature type="domain" description="Sialidase" evidence="2">
    <location>
        <begin position="86"/>
        <end position="369"/>
    </location>
</feature>
<dbReference type="InterPro" id="IPR011040">
    <property type="entry name" value="Sialidase"/>
</dbReference>
<protein>
    <submittedName>
        <fullName evidence="3">Exo-alpha-sialidase</fullName>
    </submittedName>
</protein>